<reference evidence="1" key="1">
    <citation type="submission" date="2013-02" db="EMBL/GenBank/DDBJ databases">
        <title>Comparative genomics of Borrelia species.</title>
        <authorList>
            <person name="Schwan T.G."/>
            <person name="Raffel S.J."/>
            <person name="Porcella S.F."/>
        </authorList>
    </citation>
    <scope>NUCLEOTIDE SEQUENCE</scope>
    <source>
        <strain evidence="1">FR64b</strain>
        <plasmid evidence="1">unnamed</plasmid>
    </source>
</reference>
<dbReference type="HOGENOM" id="CLU_3363659_0_0_12"/>
<protein>
    <submittedName>
        <fullName evidence="1">Uncharacterized protein</fullName>
    </submittedName>
</protein>
<accession>W5SFT7</accession>
<name>W5SFT7_9SPIR</name>
<gene>
    <name evidence="1" type="ORF">BOM_1249</name>
</gene>
<dbReference type="EMBL" id="CP004235">
    <property type="protein sequence ID" value="AHH05792.1"/>
    <property type="molecule type" value="Genomic_DNA"/>
</dbReference>
<evidence type="ECO:0000313" key="1">
    <source>
        <dbReference type="EMBL" id="AHH05792.1"/>
    </source>
</evidence>
<organism evidence="1">
    <name type="scientific">Borrelia miyamotoi FR64b</name>
    <dbReference type="NCBI Taxonomy" id="1292392"/>
    <lineage>
        <taxon>Bacteria</taxon>
        <taxon>Pseudomonadati</taxon>
        <taxon>Spirochaetota</taxon>
        <taxon>Spirochaetia</taxon>
        <taxon>Spirochaetales</taxon>
        <taxon>Borreliaceae</taxon>
        <taxon>Borrelia</taxon>
    </lineage>
</organism>
<keyword evidence="1" id="KW-0614">Plasmid</keyword>
<dbReference type="AlphaFoldDB" id="W5SFT7"/>
<proteinExistence type="predicted"/>
<geneLocation type="plasmid" evidence="1">
    <name>unnamed</name>
</geneLocation>
<sequence length="35" mass="4290">MIYVHIWKKSLEEIDASIDKMDREFKEFSNEIWTG</sequence>